<reference evidence="2" key="1">
    <citation type="submission" date="2021-10" db="EMBL/GenBank/DDBJ databases">
        <authorList>
            <person name="Piombo E."/>
        </authorList>
    </citation>
    <scope>NUCLEOTIDE SEQUENCE</scope>
</reference>
<name>A0A9N9VCT8_9HYPO</name>
<dbReference type="EMBL" id="CABFNQ020000682">
    <property type="protein sequence ID" value="CAH0022773.1"/>
    <property type="molecule type" value="Genomic_DNA"/>
</dbReference>
<evidence type="ECO:0000313" key="3">
    <source>
        <dbReference type="Proteomes" id="UP000696573"/>
    </source>
</evidence>
<keyword evidence="1" id="KW-1133">Transmembrane helix</keyword>
<dbReference type="OrthoDB" id="5428890at2759"/>
<keyword evidence="1" id="KW-0812">Transmembrane</keyword>
<dbReference type="Proteomes" id="UP000696573">
    <property type="component" value="Unassembled WGS sequence"/>
</dbReference>
<sequence length="381" mass="43155">MLPPNEAERQDIVRAVFGESLTDHANSSRFKAYFNHYCSVVCPASSGDAVIELDTPALRSHADVLSCIEIIVQDPEISFNKFVAKAVDSKSTEASLREKEHIARVAAEVPFAINCTLRDYYSDNFIDGGSHHVKWEEDVSFLYFIENAFKLGSQKIQTPEQQRRRAETMAHKTSLKAWKLTKRYGIKIRGTDNLLEHLVLDLKTMTLKVFHQVSFLRAHLAKSKQEPLDLNFEESLRRRGTPGTLPPKLLLETLLTFHDVLFPVASVRDKKSGAALETMIQRHGFDVEGRWIEFVRTAPADMTFDYWGDRLSTLRDVVKRPPPANAIVAWFERHTSERNALTVAIVGLFLSVLFGLLSFIVGLLQLILAWVAYKYPPVPTS</sequence>
<organism evidence="2 3">
    <name type="scientific">Clonostachys rhizophaga</name>
    <dbReference type="NCBI Taxonomy" id="160324"/>
    <lineage>
        <taxon>Eukaryota</taxon>
        <taxon>Fungi</taxon>
        <taxon>Dikarya</taxon>
        <taxon>Ascomycota</taxon>
        <taxon>Pezizomycotina</taxon>
        <taxon>Sordariomycetes</taxon>
        <taxon>Hypocreomycetidae</taxon>
        <taxon>Hypocreales</taxon>
        <taxon>Bionectriaceae</taxon>
        <taxon>Clonostachys</taxon>
    </lineage>
</organism>
<accession>A0A9N9VCT8</accession>
<dbReference type="AlphaFoldDB" id="A0A9N9VCT8"/>
<protein>
    <submittedName>
        <fullName evidence="2">Uncharacterized protein</fullName>
    </submittedName>
</protein>
<gene>
    <name evidence="2" type="ORF">CRHIZ90672A_00012894</name>
</gene>
<feature type="transmembrane region" description="Helical" evidence="1">
    <location>
        <begin position="340"/>
        <end position="373"/>
    </location>
</feature>
<proteinExistence type="predicted"/>
<comment type="caution">
    <text evidence="2">The sequence shown here is derived from an EMBL/GenBank/DDBJ whole genome shotgun (WGS) entry which is preliminary data.</text>
</comment>
<evidence type="ECO:0000256" key="1">
    <source>
        <dbReference type="SAM" id="Phobius"/>
    </source>
</evidence>
<keyword evidence="1" id="KW-0472">Membrane</keyword>
<keyword evidence="3" id="KW-1185">Reference proteome</keyword>
<evidence type="ECO:0000313" key="2">
    <source>
        <dbReference type="EMBL" id="CAH0022773.1"/>
    </source>
</evidence>